<evidence type="ECO:0000259" key="4">
    <source>
        <dbReference type="Pfam" id="PF13407"/>
    </source>
</evidence>
<protein>
    <submittedName>
        <fullName evidence="5">Sugar ABC transporter substrate-binding protein</fullName>
    </submittedName>
</protein>
<dbReference type="PANTHER" id="PTHR46847:SF1">
    <property type="entry name" value="D-ALLOSE-BINDING PERIPLASMIC PROTEIN-RELATED"/>
    <property type="match status" value="1"/>
</dbReference>
<dbReference type="CDD" id="cd01536">
    <property type="entry name" value="PBP1_ABC_sugar_binding-like"/>
    <property type="match status" value="1"/>
</dbReference>
<evidence type="ECO:0000256" key="2">
    <source>
        <dbReference type="ARBA" id="ARBA00007639"/>
    </source>
</evidence>
<keyword evidence="6" id="KW-1185">Reference proteome</keyword>
<dbReference type="GO" id="GO:0030313">
    <property type="term" value="C:cell envelope"/>
    <property type="evidence" value="ECO:0007669"/>
    <property type="project" value="UniProtKB-SubCell"/>
</dbReference>
<evidence type="ECO:0000256" key="1">
    <source>
        <dbReference type="ARBA" id="ARBA00004196"/>
    </source>
</evidence>
<evidence type="ECO:0000313" key="6">
    <source>
        <dbReference type="Proteomes" id="UP001139150"/>
    </source>
</evidence>
<dbReference type="GO" id="GO:0030246">
    <property type="term" value="F:carbohydrate binding"/>
    <property type="evidence" value="ECO:0007669"/>
    <property type="project" value="UniProtKB-ARBA"/>
</dbReference>
<gene>
    <name evidence="5" type="ORF">MF646_22170</name>
</gene>
<dbReference type="Proteomes" id="UP001139150">
    <property type="component" value="Unassembled WGS sequence"/>
</dbReference>
<evidence type="ECO:0000256" key="3">
    <source>
        <dbReference type="ARBA" id="ARBA00022729"/>
    </source>
</evidence>
<dbReference type="AlphaFoldDB" id="A0A9X2CXE7"/>
<comment type="caution">
    <text evidence="5">The sequence shown here is derived from an EMBL/GenBank/DDBJ whole genome shotgun (WGS) entry which is preliminary data.</text>
</comment>
<dbReference type="RefSeq" id="WP_250098679.1">
    <property type="nucleotide sequence ID" value="NZ_JAKRYL010000042.1"/>
</dbReference>
<organism evidence="5 6">
    <name type="scientific">Halalkalibacter alkaliphilus</name>
    <dbReference type="NCBI Taxonomy" id="2917993"/>
    <lineage>
        <taxon>Bacteria</taxon>
        <taxon>Bacillati</taxon>
        <taxon>Bacillota</taxon>
        <taxon>Bacilli</taxon>
        <taxon>Bacillales</taxon>
        <taxon>Bacillaceae</taxon>
        <taxon>Halalkalibacter</taxon>
    </lineage>
</organism>
<keyword evidence="3" id="KW-0732">Signal</keyword>
<dbReference type="Pfam" id="PF13407">
    <property type="entry name" value="Peripla_BP_4"/>
    <property type="match status" value="1"/>
</dbReference>
<name>A0A9X2CXE7_9BACI</name>
<comment type="subcellular location">
    <subcellularLocation>
        <location evidence="1">Cell envelope</location>
    </subcellularLocation>
</comment>
<reference evidence="5" key="1">
    <citation type="submission" date="2022-02" db="EMBL/GenBank/DDBJ databases">
        <title>Halalkalibacter sp. nov. isolated from Lonar Lake, India.</title>
        <authorList>
            <person name="Joshi A."/>
            <person name="Thite S."/>
            <person name="Lodha T."/>
        </authorList>
    </citation>
    <scope>NUCLEOTIDE SEQUENCE</scope>
    <source>
        <strain evidence="5">MEB205</strain>
    </source>
</reference>
<dbReference type="Gene3D" id="3.40.50.2300">
    <property type="match status" value="2"/>
</dbReference>
<proteinExistence type="inferred from homology"/>
<dbReference type="InterPro" id="IPR025997">
    <property type="entry name" value="SBP_2_dom"/>
</dbReference>
<dbReference type="SUPFAM" id="SSF53822">
    <property type="entry name" value="Periplasmic binding protein-like I"/>
    <property type="match status" value="1"/>
</dbReference>
<accession>A0A9X2CXE7</accession>
<dbReference type="PANTHER" id="PTHR46847">
    <property type="entry name" value="D-ALLOSE-BINDING PERIPLASMIC PROTEIN-RELATED"/>
    <property type="match status" value="1"/>
</dbReference>
<sequence length="313" mass="34015">MKKRIIIISCMVLLALSIGYLAKTFAKEKPAVVVVLKDLNSQYWEIVKAGAEKGFRDFGVSGKVLATANGWGEEQSELLKEVLHDSPDVLIVSPIYAPLILPILDEFVENNIPVLLLDTDLPWSEKTAYIGSDNFELGRKAGFLLASHLQPGDKVALIGGDVNSPVSSERIAGAKGSFEAVHIDVATQRVNLTNRSPLVRKAVEDILLLHPDVKAIMATNDVLALQAIEVIKENGFTIPVTGADGTIEMVELIEGEVLPGTVAQNPYDMGYLSVEMAERVINGEVVENIDSGVDIIIKGNAKDRLDFFKDLLK</sequence>
<comment type="similarity">
    <text evidence="2">Belongs to the bacterial solute-binding protein 2 family.</text>
</comment>
<dbReference type="InterPro" id="IPR028082">
    <property type="entry name" value="Peripla_BP_I"/>
</dbReference>
<evidence type="ECO:0000313" key="5">
    <source>
        <dbReference type="EMBL" id="MCL7749825.1"/>
    </source>
</evidence>
<dbReference type="EMBL" id="JAKRYL010000042">
    <property type="protein sequence ID" value="MCL7749825.1"/>
    <property type="molecule type" value="Genomic_DNA"/>
</dbReference>
<feature type="domain" description="Periplasmic binding protein" evidence="4">
    <location>
        <begin position="32"/>
        <end position="284"/>
    </location>
</feature>